<comment type="similarity">
    <text evidence="1 9">Belongs to the GTP-binding SRP family. SRP54 subfamily.</text>
</comment>
<dbReference type="Gene3D" id="1.10.260.30">
    <property type="entry name" value="Signal recognition particle, SRP54 subunit, M-domain"/>
    <property type="match status" value="1"/>
</dbReference>
<dbReference type="OrthoDB" id="9804720at2"/>
<comment type="caution">
    <text evidence="12">The sequence shown here is derived from an EMBL/GenBank/DDBJ whole genome shotgun (WGS) entry which is preliminary data.</text>
</comment>
<dbReference type="STRING" id="1313304.CALK_2201"/>
<dbReference type="InterPro" id="IPR004780">
    <property type="entry name" value="SRP"/>
</dbReference>
<evidence type="ECO:0000256" key="1">
    <source>
        <dbReference type="ARBA" id="ARBA00005450"/>
    </source>
</evidence>
<dbReference type="SMART" id="SM00963">
    <property type="entry name" value="SRP54_N"/>
    <property type="match status" value="1"/>
</dbReference>
<feature type="domain" description="SRP54-type proteins GTP-binding" evidence="11">
    <location>
        <begin position="268"/>
        <end position="281"/>
    </location>
</feature>
<dbReference type="InterPro" id="IPR042101">
    <property type="entry name" value="SRP54_N_sf"/>
</dbReference>
<keyword evidence="13" id="KW-1185">Reference proteome</keyword>
<dbReference type="SMART" id="SM00382">
    <property type="entry name" value="AAA"/>
    <property type="match status" value="1"/>
</dbReference>
<keyword evidence="6 9" id="KW-0733">Signal recognition particle</keyword>
<feature type="binding site" evidence="9">
    <location>
        <begin position="189"/>
        <end position="193"/>
    </location>
    <ligand>
        <name>GTP</name>
        <dbReference type="ChEBI" id="CHEBI:37565"/>
    </ligand>
</feature>
<comment type="subcellular location">
    <subcellularLocation>
        <location evidence="9">Cytoplasm</location>
    </subcellularLocation>
    <text evidence="9">The SRP-RNC complex is targeted to the cytoplasmic membrane.</text>
</comment>
<dbReference type="GO" id="GO:0005525">
    <property type="term" value="F:GTP binding"/>
    <property type="evidence" value="ECO:0007669"/>
    <property type="project" value="UniProtKB-UniRule"/>
</dbReference>
<dbReference type="SMART" id="SM00962">
    <property type="entry name" value="SRP54"/>
    <property type="match status" value="1"/>
</dbReference>
<keyword evidence="5 9" id="KW-0342">GTP-binding</keyword>
<comment type="function">
    <text evidence="9">Involved in targeting and insertion of nascent membrane proteins into the cytoplasmic membrane. Binds to the hydrophobic signal sequence of the ribosome-nascent chain (RNC) as it emerges from the ribosomes. The SRP-RNC complex is then targeted to the cytoplasmic membrane where it interacts with the SRP receptor FtsY.</text>
</comment>
<dbReference type="RefSeq" id="WP_022637577.1">
    <property type="nucleotide sequence ID" value="NZ_ASJR01000025.1"/>
</dbReference>
<dbReference type="PATRIC" id="fig|1313304.3.peg.2097"/>
<comment type="subunit">
    <text evidence="9">Part of the signal recognition particle protein translocation system, which is composed of SRP and FtsY.</text>
</comment>
<evidence type="ECO:0000256" key="4">
    <source>
        <dbReference type="ARBA" id="ARBA00022884"/>
    </source>
</evidence>
<dbReference type="InterPro" id="IPR013822">
    <property type="entry name" value="Signal_recog_particl_SRP54_hlx"/>
</dbReference>
<dbReference type="Gene3D" id="3.40.50.300">
    <property type="entry name" value="P-loop containing nucleotide triphosphate hydrolases"/>
    <property type="match status" value="1"/>
</dbReference>
<keyword evidence="4 9" id="KW-0694">RNA-binding</keyword>
<evidence type="ECO:0000256" key="3">
    <source>
        <dbReference type="ARBA" id="ARBA00022801"/>
    </source>
</evidence>
<dbReference type="Gene3D" id="1.20.120.140">
    <property type="entry name" value="Signal recognition particle SRP54, nucleotide-binding domain"/>
    <property type="match status" value="1"/>
</dbReference>
<reference evidence="12 13" key="1">
    <citation type="journal article" date="2013" name="Environ. Microbiol.">
        <title>Genome analysis of Chitinivibrio alkaliphilus gen. nov., sp. nov., a novel extremely haloalkaliphilic anaerobic chitinolytic bacterium from the candidate phylum Termite Group 3.</title>
        <authorList>
            <person name="Sorokin D.Y."/>
            <person name="Gumerov V.M."/>
            <person name="Rakitin A.L."/>
            <person name="Beletsky A.V."/>
            <person name="Damste J.S."/>
            <person name="Muyzer G."/>
            <person name="Mardanov A.V."/>
            <person name="Ravin N.V."/>
        </authorList>
    </citation>
    <scope>NUCLEOTIDE SEQUENCE [LARGE SCALE GENOMIC DNA]</scope>
    <source>
        <strain evidence="12 13">ACht1</strain>
    </source>
</reference>
<dbReference type="CDD" id="cd18539">
    <property type="entry name" value="SRP_G"/>
    <property type="match status" value="1"/>
</dbReference>
<dbReference type="GO" id="GO:0008312">
    <property type="term" value="F:7S RNA binding"/>
    <property type="evidence" value="ECO:0007669"/>
    <property type="project" value="InterPro"/>
</dbReference>
<evidence type="ECO:0000313" key="12">
    <source>
        <dbReference type="EMBL" id="ERP30952.1"/>
    </source>
</evidence>
<evidence type="ECO:0000256" key="7">
    <source>
        <dbReference type="ARBA" id="ARBA00023274"/>
    </source>
</evidence>
<dbReference type="InterPro" id="IPR027417">
    <property type="entry name" value="P-loop_NTPase"/>
</dbReference>
<keyword evidence="7 9" id="KW-0687">Ribonucleoprotein</keyword>
<evidence type="ECO:0000256" key="6">
    <source>
        <dbReference type="ARBA" id="ARBA00023135"/>
    </source>
</evidence>
<evidence type="ECO:0000256" key="2">
    <source>
        <dbReference type="ARBA" id="ARBA00022741"/>
    </source>
</evidence>
<evidence type="ECO:0000313" key="13">
    <source>
        <dbReference type="Proteomes" id="UP000017148"/>
    </source>
</evidence>
<organism evidence="12 13">
    <name type="scientific">Chitinivibrio alkaliphilus ACht1</name>
    <dbReference type="NCBI Taxonomy" id="1313304"/>
    <lineage>
        <taxon>Bacteria</taxon>
        <taxon>Pseudomonadati</taxon>
        <taxon>Fibrobacterota</taxon>
        <taxon>Chitinivibrionia</taxon>
        <taxon>Chitinivibrionales</taxon>
        <taxon>Chitinivibrionaceae</taxon>
        <taxon>Chitinivibrio</taxon>
    </lineage>
</organism>
<dbReference type="InterPro" id="IPR022941">
    <property type="entry name" value="SRP54"/>
</dbReference>
<dbReference type="PANTHER" id="PTHR11564">
    <property type="entry name" value="SIGNAL RECOGNITION PARTICLE 54K PROTEIN SRP54"/>
    <property type="match status" value="1"/>
</dbReference>
<keyword evidence="9" id="KW-0963">Cytoplasm</keyword>
<evidence type="ECO:0000256" key="8">
    <source>
        <dbReference type="ARBA" id="ARBA00048027"/>
    </source>
</evidence>
<sequence length="446" mass="49549">MFEELSGRLESTVKNLSGQGKIRESNISEALREVKRALLEADVHFRVVREFVAQVKEKALGEEVLSSVTPAQQFVKIVHDELVVLMGGAHRDIRFENNQQTRIVMAGLQGSGKTTQTAKLALHFRKNGGHRPLMVACDVHRPAAIDQLETLGKSLGIDVYSERGSSAEDIAEHAMEYARKKDYSLLIFDTAGRLHIDESMMQELRNVHAIANPHEVFFVADAMTGQDAVNVAQEFHEAVTCTGFILSKMDGDARGGAALSINNVTGVPLCYLGVGEKPDALEPFYPDRMASRILGMGDVVSLVEKAESVVDLEESKKLEKKLRRNQFTLQDFLDQLRKVQKMGSITDLLGMLPGVGGKLKGIDVDPKAIKHVEAIILSMTPAEREKPKILNASRRRRIARGSGRTVQEVNRLMRQFEDMKKMMKQMNRMSRKKGGVSGAMKNLMPM</sequence>
<proteinExistence type="inferred from homology"/>
<evidence type="ECO:0000256" key="10">
    <source>
        <dbReference type="SAM" id="MobiDB-lite"/>
    </source>
</evidence>
<dbReference type="EMBL" id="ASJR01000025">
    <property type="protein sequence ID" value="ERP30952.1"/>
    <property type="molecule type" value="Genomic_DNA"/>
</dbReference>
<evidence type="ECO:0000256" key="9">
    <source>
        <dbReference type="HAMAP-Rule" id="MF_00306"/>
    </source>
</evidence>
<name>U7D783_9BACT</name>
<evidence type="ECO:0000256" key="5">
    <source>
        <dbReference type="ARBA" id="ARBA00023134"/>
    </source>
</evidence>
<dbReference type="Pfam" id="PF02881">
    <property type="entry name" value="SRP54_N"/>
    <property type="match status" value="1"/>
</dbReference>
<dbReference type="EC" id="3.6.5.4" evidence="9"/>
<dbReference type="GO" id="GO:0048500">
    <property type="term" value="C:signal recognition particle"/>
    <property type="evidence" value="ECO:0007669"/>
    <property type="project" value="UniProtKB-UniRule"/>
</dbReference>
<keyword evidence="3 9" id="KW-0378">Hydrolase</keyword>
<evidence type="ECO:0000259" key="11">
    <source>
        <dbReference type="PROSITE" id="PS00300"/>
    </source>
</evidence>
<dbReference type="Pfam" id="PF00448">
    <property type="entry name" value="SRP54"/>
    <property type="match status" value="1"/>
</dbReference>
<accession>U7D783</accession>
<feature type="region of interest" description="Disordered" evidence="10">
    <location>
        <begin position="427"/>
        <end position="446"/>
    </location>
</feature>
<dbReference type="PANTHER" id="PTHR11564:SF5">
    <property type="entry name" value="SIGNAL RECOGNITION PARTICLE SUBUNIT SRP54"/>
    <property type="match status" value="1"/>
</dbReference>
<dbReference type="Proteomes" id="UP000017148">
    <property type="component" value="Unassembled WGS sequence"/>
</dbReference>
<dbReference type="InterPro" id="IPR000897">
    <property type="entry name" value="SRP54_GTPase_dom"/>
</dbReference>
<dbReference type="PROSITE" id="PS00300">
    <property type="entry name" value="SRP54"/>
    <property type="match status" value="1"/>
</dbReference>
<dbReference type="NCBIfam" id="TIGR00959">
    <property type="entry name" value="ffh"/>
    <property type="match status" value="1"/>
</dbReference>
<dbReference type="SUPFAM" id="SSF47446">
    <property type="entry name" value="Signal peptide-binding domain"/>
    <property type="match status" value="1"/>
</dbReference>
<dbReference type="GO" id="GO:0006614">
    <property type="term" value="P:SRP-dependent cotranslational protein targeting to membrane"/>
    <property type="evidence" value="ECO:0007669"/>
    <property type="project" value="InterPro"/>
</dbReference>
<protein>
    <recommendedName>
        <fullName evidence="9">Signal recognition particle protein</fullName>
        <ecNumber evidence="9">3.6.5.4</ecNumber>
    </recommendedName>
    <alternativeName>
        <fullName evidence="9">Fifty-four homolog</fullName>
    </alternativeName>
</protein>
<dbReference type="SUPFAM" id="SSF52540">
    <property type="entry name" value="P-loop containing nucleoside triphosphate hydrolases"/>
    <property type="match status" value="1"/>
</dbReference>
<dbReference type="Pfam" id="PF02978">
    <property type="entry name" value="SRP_SPB"/>
    <property type="match status" value="1"/>
</dbReference>
<feature type="binding site" evidence="9">
    <location>
        <begin position="107"/>
        <end position="114"/>
    </location>
    <ligand>
        <name>GTP</name>
        <dbReference type="ChEBI" id="CHEBI:37565"/>
    </ligand>
</feature>
<dbReference type="InterPro" id="IPR004125">
    <property type="entry name" value="Signal_recog_particle_SRP54_M"/>
</dbReference>
<dbReference type="InterPro" id="IPR003593">
    <property type="entry name" value="AAA+_ATPase"/>
</dbReference>
<gene>
    <name evidence="9" type="primary">ffh</name>
    <name evidence="12" type="ORF">CALK_2201</name>
</gene>
<comment type="domain">
    <text evidence="9">Composed of three domains: the N-terminal N domain, which is responsible for interactions with the ribosome, the central G domain, which binds GTP, and the C-terminal M domain, which binds the RNA and the signal sequence of the RNC.</text>
</comment>
<comment type="catalytic activity">
    <reaction evidence="8 9">
        <text>GTP + H2O = GDP + phosphate + H(+)</text>
        <dbReference type="Rhea" id="RHEA:19669"/>
        <dbReference type="ChEBI" id="CHEBI:15377"/>
        <dbReference type="ChEBI" id="CHEBI:15378"/>
        <dbReference type="ChEBI" id="CHEBI:37565"/>
        <dbReference type="ChEBI" id="CHEBI:43474"/>
        <dbReference type="ChEBI" id="CHEBI:58189"/>
        <dbReference type="EC" id="3.6.5.4"/>
    </reaction>
</comment>
<dbReference type="InterPro" id="IPR036891">
    <property type="entry name" value="Signal_recog_part_SRP54_M_sf"/>
</dbReference>
<keyword evidence="2 9" id="KW-0547">Nucleotide-binding</keyword>
<dbReference type="eggNOG" id="COG0541">
    <property type="taxonomic scope" value="Bacteria"/>
</dbReference>
<dbReference type="AlphaFoldDB" id="U7D783"/>
<dbReference type="GO" id="GO:0003924">
    <property type="term" value="F:GTPase activity"/>
    <property type="evidence" value="ECO:0007669"/>
    <property type="project" value="UniProtKB-UniRule"/>
</dbReference>
<dbReference type="HAMAP" id="MF_00306">
    <property type="entry name" value="SRP54"/>
    <property type="match status" value="1"/>
</dbReference>
<feature type="binding site" evidence="9">
    <location>
        <begin position="247"/>
        <end position="250"/>
    </location>
    <ligand>
        <name>GTP</name>
        <dbReference type="ChEBI" id="CHEBI:37565"/>
    </ligand>
</feature>